<dbReference type="Proteomes" id="UP000191135">
    <property type="component" value="Chromosome"/>
</dbReference>
<dbReference type="PANTHER" id="PTHR31126">
    <property type="entry name" value="TYROSINE-PROTEIN PHOSPHATASE"/>
    <property type="match status" value="1"/>
</dbReference>
<gene>
    <name evidence="2" type="ORF">Mame_01528</name>
</gene>
<dbReference type="SUPFAM" id="SSF52799">
    <property type="entry name" value="(Phosphotyrosine protein) phosphatases II"/>
    <property type="match status" value="1"/>
</dbReference>
<proteinExistence type="inferred from homology"/>
<accession>A0A1U9YZL4</accession>
<sequence length="271" mass="29556">MHATQPPGTQIDILAVHNLRDLGGWPAGDGRRVRSGLIFHSTDLHAVADAGLEALARLGLRTIVDLRTVAEREPQPDRLPDGATQLYCDVLADARNAAPAMLPMIMADPRNAGELLGDGKAESLFAQGYRDIVSLPSALDAFRRYFLVLADETRRPLLFHCATGKDRTGWAAAATLSLLGVSQDDVFQDYMLTNLQLLPALQPVFDRFAAAGGDPDLLKPVLGVQPAYLEAAFEEMRRTFGSLDAYFEDGLKIESGTLRELRVALTEERTT</sequence>
<dbReference type="EMBL" id="CP020330">
    <property type="protein sequence ID" value="AQZ50879.1"/>
    <property type="molecule type" value="Genomic_DNA"/>
</dbReference>
<evidence type="ECO:0000256" key="1">
    <source>
        <dbReference type="ARBA" id="ARBA00009580"/>
    </source>
</evidence>
<dbReference type="InterPro" id="IPR029021">
    <property type="entry name" value="Prot-tyrosine_phosphatase-like"/>
</dbReference>
<dbReference type="STRING" id="1122214.Mame_01528"/>
<comment type="similarity">
    <text evidence="1">Belongs to the protein-tyrosine phosphatase family.</text>
</comment>
<dbReference type="InterPro" id="IPR016130">
    <property type="entry name" value="Tyr_Pase_AS"/>
</dbReference>
<dbReference type="InterPro" id="IPR026893">
    <property type="entry name" value="Tyr/Ser_Pase_IphP-type"/>
</dbReference>
<dbReference type="eggNOG" id="COG2365">
    <property type="taxonomic scope" value="Bacteria"/>
</dbReference>
<dbReference type="Gene3D" id="3.90.190.10">
    <property type="entry name" value="Protein tyrosine phosphatase superfamily"/>
    <property type="match status" value="1"/>
</dbReference>
<evidence type="ECO:0000313" key="2">
    <source>
        <dbReference type="EMBL" id="AQZ50879.1"/>
    </source>
</evidence>
<dbReference type="AlphaFoldDB" id="A0A1U9YZL4"/>
<dbReference type="PANTHER" id="PTHR31126:SF1">
    <property type="entry name" value="TYROSINE SPECIFIC PROTEIN PHOSPHATASES DOMAIN-CONTAINING PROTEIN"/>
    <property type="match status" value="1"/>
</dbReference>
<dbReference type="KEGG" id="mmed:Mame_01528"/>
<keyword evidence="3" id="KW-1185">Reference proteome</keyword>
<dbReference type="Pfam" id="PF13350">
    <property type="entry name" value="Y_phosphatase3"/>
    <property type="match status" value="1"/>
</dbReference>
<evidence type="ECO:0000313" key="3">
    <source>
        <dbReference type="Proteomes" id="UP000191135"/>
    </source>
</evidence>
<dbReference type="OrthoDB" id="1188001at2"/>
<name>A0A1U9YZL4_9HYPH</name>
<dbReference type="PROSITE" id="PS00383">
    <property type="entry name" value="TYR_PHOSPHATASE_1"/>
    <property type="match status" value="1"/>
</dbReference>
<reference evidence="2 3" key="1">
    <citation type="submission" date="2017-03" db="EMBL/GenBank/DDBJ databases">
        <title>Foreign affairs: Plasmid Transfer between Roseobacters and Rhizobia.</title>
        <authorList>
            <person name="Bartling P."/>
            <person name="Bunk B."/>
            <person name="Overmann J."/>
            <person name="Brinkmann H."/>
            <person name="Petersen J."/>
        </authorList>
    </citation>
    <scope>NUCLEOTIDE SEQUENCE [LARGE SCALE GENOMIC DNA]</scope>
    <source>
        <strain evidence="2 3">MACL11</strain>
    </source>
</reference>
<protein>
    <submittedName>
        <fullName evidence="2">Protein tyrosine/serine phosphatase</fullName>
    </submittedName>
</protein>
<dbReference type="GO" id="GO:0004721">
    <property type="term" value="F:phosphoprotein phosphatase activity"/>
    <property type="evidence" value="ECO:0007669"/>
    <property type="project" value="InterPro"/>
</dbReference>
<organism evidence="2 3">
    <name type="scientific">Martelella mediterranea DSM 17316</name>
    <dbReference type="NCBI Taxonomy" id="1122214"/>
    <lineage>
        <taxon>Bacteria</taxon>
        <taxon>Pseudomonadati</taxon>
        <taxon>Pseudomonadota</taxon>
        <taxon>Alphaproteobacteria</taxon>
        <taxon>Hyphomicrobiales</taxon>
        <taxon>Aurantimonadaceae</taxon>
        <taxon>Martelella</taxon>
    </lineage>
</organism>